<dbReference type="Proteomes" id="UP001233999">
    <property type="component" value="Unassembled WGS sequence"/>
</dbReference>
<keyword evidence="1" id="KW-0812">Transmembrane</keyword>
<sequence length="72" mass="8006">PIHKLLFTLKTLLIVVHLSLCFVLCCLIGSGRMTKLTTLLLLGLPLPRSLLQALELCIQVNGRHFQQLLKSA</sequence>
<name>A0AAD8AG06_DIPPU</name>
<reference evidence="2" key="2">
    <citation type="submission" date="2023-05" db="EMBL/GenBank/DDBJ databases">
        <authorList>
            <person name="Fouks B."/>
        </authorList>
    </citation>
    <scope>NUCLEOTIDE SEQUENCE</scope>
    <source>
        <strain evidence="2">Stay&amp;Tobe</strain>
        <tissue evidence="2">Testes</tissue>
    </source>
</reference>
<keyword evidence="3" id="KW-1185">Reference proteome</keyword>
<accession>A0AAD8AG06</accession>
<dbReference type="EMBL" id="JASPKZ010001229">
    <property type="protein sequence ID" value="KAJ9598341.1"/>
    <property type="molecule type" value="Genomic_DNA"/>
</dbReference>
<keyword evidence="1" id="KW-0472">Membrane</keyword>
<dbReference type="AlphaFoldDB" id="A0AAD8AG06"/>
<gene>
    <name evidence="2" type="ORF">L9F63_011019</name>
</gene>
<feature type="non-terminal residue" evidence="2">
    <location>
        <position position="72"/>
    </location>
</feature>
<comment type="caution">
    <text evidence="2">The sequence shown here is derived from an EMBL/GenBank/DDBJ whole genome shotgun (WGS) entry which is preliminary data.</text>
</comment>
<evidence type="ECO:0000313" key="3">
    <source>
        <dbReference type="Proteomes" id="UP001233999"/>
    </source>
</evidence>
<feature type="transmembrane region" description="Helical" evidence="1">
    <location>
        <begin position="12"/>
        <end position="30"/>
    </location>
</feature>
<evidence type="ECO:0000256" key="1">
    <source>
        <dbReference type="SAM" id="Phobius"/>
    </source>
</evidence>
<proteinExistence type="predicted"/>
<evidence type="ECO:0000313" key="2">
    <source>
        <dbReference type="EMBL" id="KAJ9598341.1"/>
    </source>
</evidence>
<feature type="non-terminal residue" evidence="2">
    <location>
        <position position="1"/>
    </location>
</feature>
<organism evidence="2 3">
    <name type="scientific">Diploptera punctata</name>
    <name type="common">Pacific beetle cockroach</name>
    <dbReference type="NCBI Taxonomy" id="6984"/>
    <lineage>
        <taxon>Eukaryota</taxon>
        <taxon>Metazoa</taxon>
        <taxon>Ecdysozoa</taxon>
        <taxon>Arthropoda</taxon>
        <taxon>Hexapoda</taxon>
        <taxon>Insecta</taxon>
        <taxon>Pterygota</taxon>
        <taxon>Neoptera</taxon>
        <taxon>Polyneoptera</taxon>
        <taxon>Dictyoptera</taxon>
        <taxon>Blattodea</taxon>
        <taxon>Blaberoidea</taxon>
        <taxon>Blaberidae</taxon>
        <taxon>Diplopterinae</taxon>
        <taxon>Diploptera</taxon>
    </lineage>
</organism>
<keyword evidence="1" id="KW-1133">Transmembrane helix</keyword>
<reference evidence="2" key="1">
    <citation type="journal article" date="2023" name="IScience">
        <title>Live-bearing cockroach genome reveals convergent evolutionary mechanisms linked to viviparity in insects and beyond.</title>
        <authorList>
            <person name="Fouks B."/>
            <person name="Harrison M.C."/>
            <person name="Mikhailova A.A."/>
            <person name="Marchal E."/>
            <person name="English S."/>
            <person name="Carruthers M."/>
            <person name="Jennings E.C."/>
            <person name="Chiamaka E.L."/>
            <person name="Frigard R.A."/>
            <person name="Pippel M."/>
            <person name="Attardo G.M."/>
            <person name="Benoit J.B."/>
            <person name="Bornberg-Bauer E."/>
            <person name="Tobe S.S."/>
        </authorList>
    </citation>
    <scope>NUCLEOTIDE SEQUENCE</scope>
    <source>
        <strain evidence="2">Stay&amp;Tobe</strain>
    </source>
</reference>
<protein>
    <submittedName>
        <fullName evidence="2">Uncharacterized protein</fullName>
    </submittedName>
</protein>